<dbReference type="Pfam" id="PF05529">
    <property type="entry name" value="Bap31"/>
    <property type="match status" value="1"/>
</dbReference>
<evidence type="ECO:0000313" key="4">
    <source>
        <dbReference type="Proteomes" id="UP000256970"/>
    </source>
</evidence>
<protein>
    <recommendedName>
        <fullName evidence="2">BAP29/BAP31 transmembrane domain-containing protein</fullName>
    </recommendedName>
</protein>
<feature type="domain" description="BAP29/BAP31 transmembrane" evidence="2">
    <location>
        <begin position="11"/>
        <end position="132"/>
    </location>
</feature>
<evidence type="ECO:0000256" key="1">
    <source>
        <dbReference type="SAM" id="Phobius"/>
    </source>
</evidence>
<keyword evidence="1" id="KW-0472">Membrane</keyword>
<gene>
    <name evidence="3" type="ORF">BQ4739_LOCUS18902</name>
</gene>
<accession>A0A383WMF0</accession>
<evidence type="ECO:0000313" key="3">
    <source>
        <dbReference type="EMBL" id="SZX78581.1"/>
    </source>
</evidence>
<feature type="transmembrane region" description="Helical" evidence="1">
    <location>
        <begin position="12"/>
        <end position="30"/>
    </location>
</feature>
<dbReference type="Proteomes" id="UP000256970">
    <property type="component" value="Unassembled WGS sequence"/>
</dbReference>
<keyword evidence="1" id="KW-0812">Transmembrane</keyword>
<keyword evidence="4" id="KW-1185">Reference proteome</keyword>
<keyword evidence="1" id="KW-1133">Transmembrane helix</keyword>
<evidence type="ECO:0000259" key="2">
    <source>
        <dbReference type="Pfam" id="PF05529"/>
    </source>
</evidence>
<name>A0A383WMF0_TETOB</name>
<organism evidence="3 4">
    <name type="scientific">Tetradesmus obliquus</name>
    <name type="common">Green alga</name>
    <name type="synonym">Acutodesmus obliquus</name>
    <dbReference type="NCBI Taxonomy" id="3088"/>
    <lineage>
        <taxon>Eukaryota</taxon>
        <taxon>Viridiplantae</taxon>
        <taxon>Chlorophyta</taxon>
        <taxon>core chlorophytes</taxon>
        <taxon>Chlorophyceae</taxon>
        <taxon>CS clade</taxon>
        <taxon>Sphaeropleales</taxon>
        <taxon>Scenedesmaceae</taxon>
        <taxon>Tetradesmus</taxon>
    </lineage>
</organism>
<reference evidence="3 4" key="1">
    <citation type="submission" date="2016-10" db="EMBL/GenBank/DDBJ databases">
        <authorList>
            <person name="Cai Z."/>
        </authorList>
    </citation>
    <scope>NUCLEOTIDE SEQUENCE [LARGE SCALE GENOMIC DNA]</scope>
</reference>
<dbReference type="AlphaFoldDB" id="A0A383WMF0"/>
<sequence>MGPGNTFDPVWTLMTMFTIMEVVIVALLVMPMPSNKVRGMVQGTINKFWHSQEYVKKTSWVMLTLNSYYVYDSARQLIEHNKIYAASCEAYSLALYFQRNLLISGGSVFLFFVMRRLLDIQGQLFETRALAKEAAVQQQQLLDSQPSGAPASEQHRKLQHMLSKLDRAISNVSGDGEAAAAAVRAAKLN</sequence>
<dbReference type="InterPro" id="IPR040463">
    <property type="entry name" value="BAP29/BAP31_N"/>
</dbReference>
<dbReference type="EMBL" id="FNXT01001326">
    <property type="protein sequence ID" value="SZX78581.1"/>
    <property type="molecule type" value="Genomic_DNA"/>
</dbReference>
<proteinExistence type="predicted"/>